<gene>
    <name evidence="1" type="ORF">H4075_02425</name>
</gene>
<protein>
    <submittedName>
        <fullName evidence="1">Uncharacterized protein</fullName>
    </submittedName>
</protein>
<dbReference type="AlphaFoldDB" id="A0A7G5XHX0"/>
<keyword evidence="2" id="KW-1185">Reference proteome</keyword>
<reference evidence="2" key="1">
    <citation type="submission" date="2020-08" db="EMBL/GenBank/DDBJ databases">
        <title>Lacibacter sp. S13-6-6 genome sequencing.</title>
        <authorList>
            <person name="Jin L."/>
        </authorList>
    </citation>
    <scope>NUCLEOTIDE SEQUENCE [LARGE SCALE GENOMIC DNA]</scope>
    <source>
        <strain evidence="2">S13-6-6</strain>
    </source>
</reference>
<organism evidence="1 2">
    <name type="scientific">Lacibacter sediminis</name>
    <dbReference type="NCBI Taxonomy" id="2760713"/>
    <lineage>
        <taxon>Bacteria</taxon>
        <taxon>Pseudomonadati</taxon>
        <taxon>Bacteroidota</taxon>
        <taxon>Chitinophagia</taxon>
        <taxon>Chitinophagales</taxon>
        <taxon>Chitinophagaceae</taxon>
        <taxon>Lacibacter</taxon>
    </lineage>
</organism>
<name>A0A7G5XHX0_9BACT</name>
<dbReference type="RefSeq" id="WP_182803811.1">
    <property type="nucleotide sequence ID" value="NZ_CP060007.1"/>
</dbReference>
<evidence type="ECO:0000313" key="2">
    <source>
        <dbReference type="Proteomes" id="UP000515344"/>
    </source>
</evidence>
<evidence type="ECO:0000313" key="1">
    <source>
        <dbReference type="EMBL" id="QNA45073.1"/>
    </source>
</evidence>
<dbReference type="EMBL" id="CP060007">
    <property type="protein sequence ID" value="QNA45073.1"/>
    <property type="molecule type" value="Genomic_DNA"/>
</dbReference>
<dbReference type="KEGG" id="lacs:H4075_02425"/>
<dbReference type="Proteomes" id="UP000515344">
    <property type="component" value="Chromosome"/>
</dbReference>
<accession>A0A7G5XHX0</accession>
<proteinExistence type="predicted"/>
<sequence length="71" mass="7912">MAEKQPLKNGEPVAEDQCSTNACSNCYTYRGCMHQPYSFWQALCDAAAFQLQPSEELKARIFKSGNQSFAA</sequence>